<accession>A0A0F9Z869</accession>
<evidence type="ECO:0000256" key="1">
    <source>
        <dbReference type="SAM" id="Coils"/>
    </source>
</evidence>
<sequence>MYGKPIKRKITKKCNNDKELYHKENDDESKVCMVDIEFKRIKMGFESLSKNQVLNKSSDASIKLKKKVKDLDYTKRQKTINDDYKFKEEKQTDKTKLLDHKLILHSNKKELLFFDKKDLNKSLEKIKEHIYHSIDIDPFENKSNTFCLNKHRNIDKKNNFKRQANFNENNLNNLRTKIDRSYIKINDKQNFRHNKRELEINDDFDKNYKIIKKSNENEQQLNRINFSSKTLVLKNIKSYNSLPIMNLQNKNAFMNGNICKNFSNQFVLNYKLESDIHRKTKNCKIINHNVDLKTSKSDEVTLLKNDKDIRLNKKDYFIRNQTINDTQQINGISNRDIYGKYILDFICKNNNFTSKYYFNRFPGTINRLYTNINTNNYFINKNYLFNELKDKNNTGINSNIERSSSDKFKNLNVQTTNNKFRDLTETEKELLYKEFLKRKYRCTKANIRYLAKDLNLPRKKSIDFLLNKIKNKKQEIKEGIQNLYKKAEKAAKEIEKVQELYNLVFGKKK</sequence>
<keyword evidence="3" id="KW-1185">Reference proteome</keyword>
<reference evidence="2 3" key="1">
    <citation type="journal article" date="2015" name="Environ. Microbiol.">
        <title>Genome analyses suggest the presence of polyploidy and recent human-driven expansions in eight global populations of the honeybee pathogen Nosema ceranae.</title>
        <authorList>
            <person name="Pelin A."/>
            <person name="Selman M."/>
            <person name="Aris-Brosou S."/>
            <person name="Farinelli L."/>
            <person name="Corradi N."/>
        </authorList>
    </citation>
    <scope>NUCLEOTIDE SEQUENCE [LARGE SCALE GENOMIC DNA]</scope>
    <source>
        <strain evidence="2 3">PA08 1199</strain>
    </source>
</reference>
<protein>
    <submittedName>
        <fullName evidence="2">Uncharacterized protein</fullName>
    </submittedName>
</protein>
<keyword evidence="1" id="KW-0175">Coiled coil</keyword>
<gene>
    <name evidence="2" type="ORF">AAJ76_1150006231</name>
</gene>
<organism evidence="2 3">
    <name type="scientific">Vairimorpha ceranae</name>
    <dbReference type="NCBI Taxonomy" id="40302"/>
    <lineage>
        <taxon>Eukaryota</taxon>
        <taxon>Fungi</taxon>
        <taxon>Fungi incertae sedis</taxon>
        <taxon>Microsporidia</taxon>
        <taxon>Nosematidae</taxon>
        <taxon>Vairimorpha</taxon>
    </lineage>
</organism>
<dbReference type="EMBL" id="JPQZ01000115">
    <property type="protein sequence ID" value="KKO74124.1"/>
    <property type="molecule type" value="Genomic_DNA"/>
</dbReference>
<evidence type="ECO:0000313" key="2">
    <source>
        <dbReference type="EMBL" id="KKO74124.1"/>
    </source>
</evidence>
<dbReference type="AlphaFoldDB" id="A0A0F9Z869"/>
<feature type="coiled-coil region" evidence="1">
    <location>
        <begin position="462"/>
        <end position="500"/>
    </location>
</feature>
<dbReference type="VEuPathDB" id="MicrosporidiaDB:G9O61_00g009820"/>
<comment type="caution">
    <text evidence="2">The sequence shown here is derived from an EMBL/GenBank/DDBJ whole genome shotgun (WGS) entry which is preliminary data.</text>
</comment>
<dbReference type="Proteomes" id="UP000034350">
    <property type="component" value="Unassembled WGS sequence"/>
</dbReference>
<dbReference type="VEuPathDB" id="MicrosporidiaDB:AAJ76_1150006231"/>
<dbReference type="RefSeq" id="XP_024329866.1">
    <property type="nucleotide sequence ID" value="XM_024473807.1"/>
</dbReference>
<name>A0A0F9Z869_9MICR</name>
<evidence type="ECO:0000313" key="3">
    <source>
        <dbReference type="Proteomes" id="UP000034350"/>
    </source>
</evidence>
<proteinExistence type="predicted"/>
<dbReference type="GeneID" id="36318704"/>